<protein>
    <submittedName>
        <fullName evidence="1">Uncharacterized protein</fullName>
    </submittedName>
</protein>
<evidence type="ECO:0000313" key="2">
    <source>
        <dbReference type="Proteomes" id="UP001634007"/>
    </source>
</evidence>
<comment type="caution">
    <text evidence="1">The sequence shown here is derived from an EMBL/GenBank/DDBJ whole genome shotgun (WGS) entry which is preliminary data.</text>
</comment>
<dbReference type="EMBL" id="JBJKBG010000003">
    <property type="protein sequence ID" value="KAL3746557.1"/>
    <property type="molecule type" value="Genomic_DNA"/>
</dbReference>
<gene>
    <name evidence="1" type="ORF">ACJRO7_015509</name>
</gene>
<dbReference type="InterPro" id="IPR053293">
    <property type="entry name" value="OCM_Kinase"/>
</dbReference>
<keyword evidence="2" id="KW-1185">Reference proteome</keyword>
<dbReference type="PANTHER" id="PTHR47209:SF1">
    <property type="entry name" value="OS06G0639500 PROTEIN"/>
    <property type="match status" value="1"/>
</dbReference>
<organism evidence="1 2">
    <name type="scientific">Eucalyptus globulus</name>
    <name type="common">Tasmanian blue gum</name>
    <dbReference type="NCBI Taxonomy" id="34317"/>
    <lineage>
        <taxon>Eukaryota</taxon>
        <taxon>Viridiplantae</taxon>
        <taxon>Streptophyta</taxon>
        <taxon>Embryophyta</taxon>
        <taxon>Tracheophyta</taxon>
        <taxon>Spermatophyta</taxon>
        <taxon>Magnoliopsida</taxon>
        <taxon>eudicotyledons</taxon>
        <taxon>Gunneridae</taxon>
        <taxon>Pentapetalae</taxon>
        <taxon>rosids</taxon>
        <taxon>malvids</taxon>
        <taxon>Myrtales</taxon>
        <taxon>Myrtaceae</taxon>
        <taxon>Myrtoideae</taxon>
        <taxon>Eucalypteae</taxon>
        <taxon>Eucalyptus</taxon>
    </lineage>
</organism>
<sequence>MFLALGSSGGINGKALGPWEDTLDLTERVPHREVSRVIDIWGRIEQLHGRSSGGGNWSVSIPVLGLKKYQHPEDFHWSVRPLVIAIGLFTAMKLEAFCRLENGKIDYQKATWKENHGEHQQQVNGGAASNPAWLPPPVANVLFREGVSASAQ</sequence>
<name>A0ABD3L9R3_EUCGL</name>
<reference evidence="1 2" key="1">
    <citation type="submission" date="2024-11" db="EMBL/GenBank/DDBJ databases">
        <title>Chromosome-level genome assembly of Eucalyptus globulus Labill. provides insights into its genome evolution.</title>
        <authorList>
            <person name="Li X."/>
        </authorList>
    </citation>
    <scope>NUCLEOTIDE SEQUENCE [LARGE SCALE GENOMIC DNA]</scope>
    <source>
        <strain evidence="1">CL2024</strain>
        <tissue evidence="1">Fresh tender leaves</tissue>
    </source>
</reference>
<accession>A0ABD3L9R3</accession>
<dbReference type="PANTHER" id="PTHR47209">
    <property type="entry name" value="OS06G0639500 PROTEIN"/>
    <property type="match status" value="1"/>
</dbReference>
<dbReference type="Proteomes" id="UP001634007">
    <property type="component" value="Unassembled WGS sequence"/>
</dbReference>
<evidence type="ECO:0000313" key="1">
    <source>
        <dbReference type="EMBL" id="KAL3746557.1"/>
    </source>
</evidence>
<proteinExistence type="predicted"/>
<dbReference type="AlphaFoldDB" id="A0ABD3L9R3"/>